<keyword evidence="2" id="KW-1185">Reference proteome</keyword>
<sequence length="194" mass="22097">MFNSVSSYISVIMLLVFAAISEVESTKLEDIEKLLSKSKDQLPISARFVINSEAAIKQLQDKINNETAVKGNGNLENYVNCWRESFRSFSGLTLFDDIRIGLTNQHVQYGPYAEEYSLLQCVQEESDAYEAMLRSAESVDCDGYGPLGNEEDLQELQKKIKASYKYRMFYGHAMLLTKIHETAIERLKRAGKRN</sequence>
<evidence type="ECO:0000256" key="1">
    <source>
        <dbReference type="SAM" id="SignalP"/>
    </source>
</evidence>
<feature type="signal peptide" evidence="1">
    <location>
        <begin position="1"/>
        <end position="25"/>
    </location>
</feature>
<evidence type="ECO:0000313" key="3">
    <source>
        <dbReference type="WBParaSite" id="TREG1_114370.1"/>
    </source>
</evidence>
<protein>
    <recommendedName>
        <fullName evidence="4">Secreted protein</fullName>
    </recommendedName>
</protein>
<dbReference type="WBParaSite" id="TREG1_114370.1">
    <property type="protein sequence ID" value="TREG1_114370.1"/>
    <property type="gene ID" value="TREG1_114370"/>
</dbReference>
<evidence type="ECO:0008006" key="4">
    <source>
        <dbReference type="Google" id="ProtNLM"/>
    </source>
</evidence>
<keyword evidence="1" id="KW-0732">Signal</keyword>
<evidence type="ECO:0000313" key="2">
    <source>
        <dbReference type="Proteomes" id="UP000050795"/>
    </source>
</evidence>
<dbReference type="Proteomes" id="UP000050795">
    <property type="component" value="Unassembled WGS sequence"/>
</dbReference>
<reference evidence="3" key="2">
    <citation type="submission" date="2023-11" db="UniProtKB">
        <authorList>
            <consortium name="WormBaseParasite"/>
        </authorList>
    </citation>
    <scope>IDENTIFICATION</scope>
</reference>
<dbReference type="AlphaFoldDB" id="A0AA85IQY9"/>
<name>A0AA85IQY9_TRIRE</name>
<reference evidence="2" key="1">
    <citation type="submission" date="2022-06" db="EMBL/GenBank/DDBJ databases">
        <authorList>
            <person name="Berger JAMES D."/>
            <person name="Berger JAMES D."/>
        </authorList>
    </citation>
    <scope>NUCLEOTIDE SEQUENCE [LARGE SCALE GENOMIC DNA]</scope>
</reference>
<feature type="chain" id="PRO_5041689641" description="Secreted protein" evidence="1">
    <location>
        <begin position="26"/>
        <end position="194"/>
    </location>
</feature>
<organism evidence="2 3">
    <name type="scientific">Trichobilharzia regenti</name>
    <name type="common">Nasal bird schistosome</name>
    <dbReference type="NCBI Taxonomy" id="157069"/>
    <lineage>
        <taxon>Eukaryota</taxon>
        <taxon>Metazoa</taxon>
        <taxon>Spiralia</taxon>
        <taxon>Lophotrochozoa</taxon>
        <taxon>Platyhelminthes</taxon>
        <taxon>Trematoda</taxon>
        <taxon>Digenea</taxon>
        <taxon>Strigeidida</taxon>
        <taxon>Schistosomatoidea</taxon>
        <taxon>Schistosomatidae</taxon>
        <taxon>Trichobilharzia</taxon>
    </lineage>
</organism>
<accession>A0AA85IQY9</accession>
<proteinExistence type="predicted"/>